<evidence type="ECO:0000259" key="8">
    <source>
        <dbReference type="Pfam" id="PF00324"/>
    </source>
</evidence>
<evidence type="ECO:0000256" key="1">
    <source>
        <dbReference type="ARBA" id="ARBA00004141"/>
    </source>
</evidence>
<dbReference type="EMBL" id="JAHLUN010000013">
    <property type="protein sequence ID" value="KAG7762619.1"/>
    <property type="molecule type" value="Genomic_DNA"/>
</dbReference>
<dbReference type="InterPro" id="IPR050524">
    <property type="entry name" value="APC_YAT"/>
</dbReference>
<comment type="caution">
    <text evidence="9">The sequence shown here is derived from an EMBL/GenBank/DDBJ whole genome shotgun (WGS) entry which is preliminary data.</text>
</comment>
<dbReference type="InterPro" id="IPR004841">
    <property type="entry name" value="AA-permease/SLC12A_dom"/>
</dbReference>
<organism evidence="9 12">
    <name type="scientific">Ogataea haglerorum</name>
    <dbReference type="NCBI Taxonomy" id="1937702"/>
    <lineage>
        <taxon>Eukaryota</taxon>
        <taxon>Fungi</taxon>
        <taxon>Dikarya</taxon>
        <taxon>Ascomycota</taxon>
        <taxon>Saccharomycotina</taxon>
        <taxon>Pichiomycetes</taxon>
        <taxon>Pichiales</taxon>
        <taxon>Pichiaceae</taxon>
        <taxon>Ogataea</taxon>
    </lineage>
</organism>
<gene>
    <name evidence="9" type="ORF">KL933_004668</name>
    <name evidence="10" type="ORF">KL946_004360</name>
</gene>
<feature type="domain" description="Amino acid permease/ SLC12A" evidence="8">
    <location>
        <begin position="84"/>
        <end position="541"/>
    </location>
</feature>
<dbReference type="Proteomes" id="UP000738402">
    <property type="component" value="Unassembled WGS sequence"/>
</dbReference>
<feature type="transmembrane region" description="Helical" evidence="7">
    <location>
        <begin position="85"/>
        <end position="104"/>
    </location>
</feature>
<keyword evidence="3" id="KW-0813">Transport</keyword>
<accession>A0AAN6D202</accession>
<dbReference type="PANTHER" id="PTHR43341:SF18">
    <property type="entry name" value="AMINO ACID PERMEASE_ SLC12A DOMAIN-CONTAINING PROTEIN"/>
    <property type="match status" value="1"/>
</dbReference>
<feature type="transmembrane region" description="Helical" evidence="7">
    <location>
        <begin position="489"/>
        <end position="512"/>
    </location>
</feature>
<evidence type="ECO:0000256" key="4">
    <source>
        <dbReference type="ARBA" id="ARBA00022692"/>
    </source>
</evidence>
<feature type="transmembrane region" description="Helical" evidence="7">
    <location>
        <begin position="312"/>
        <end position="331"/>
    </location>
</feature>
<dbReference type="GO" id="GO:0016020">
    <property type="term" value="C:membrane"/>
    <property type="evidence" value="ECO:0007669"/>
    <property type="project" value="UniProtKB-SubCell"/>
</dbReference>
<dbReference type="GO" id="GO:0015171">
    <property type="term" value="F:amino acid transmembrane transporter activity"/>
    <property type="evidence" value="ECO:0007669"/>
    <property type="project" value="TreeGrafter"/>
</dbReference>
<feature type="transmembrane region" description="Helical" evidence="7">
    <location>
        <begin position="191"/>
        <end position="211"/>
    </location>
</feature>
<keyword evidence="6 7" id="KW-0472">Membrane</keyword>
<dbReference type="PANTHER" id="PTHR43341">
    <property type="entry name" value="AMINO ACID PERMEASE"/>
    <property type="match status" value="1"/>
</dbReference>
<evidence type="ECO:0000313" key="10">
    <source>
        <dbReference type="EMBL" id="KAG7762619.1"/>
    </source>
</evidence>
<feature type="transmembrane region" description="Helical" evidence="7">
    <location>
        <begin position="518"/>
        <end position="537"/>
    </location>
</feature>
<keyword evidence="4 7" id="KW-0812">Transmembrane</keyword>
<proteinExistence type="inferred from homology"/>
<dbReference type="EMBL" id="JAHLUH010000015">
    <property type="protein sequence ID" value="KAG7724846.1"/>
    <property type="molecule type" value="Genomic_DNA"/>
</dbReference>
<dbReference type="Gene3D" id="1.20.1740.10">
    <property type="entry name" value="Amino acid/polyamine transporter I"/>
    <property type="match status" value="1"/>
</dbReference>
<dbReference type="AlphaFoldDB" id="A0AAN6D202"/>
<dbReference type="Proteomes" id="UP000697297">
    <property type="component" value="Unassembled WGS sequence"/>
</dbReference>
<dbReference type="PIRSF" id="PIRSF006060">
    <property type="entry name" value="AA_transporter"/>
    <property type="match status" value="1"/>
</dbReference>
<evidence type="ECO:0000256" key="5">
    <source>
        <dbReference type="ARBA" id="ARBA00022989"/>
    </source>
</evidence>
<comment type="similarity">
    <text evidence="2">Belongs to the amino acid-polyamine-organocation (APC) superfamily. YAT (TC 2.A.3.10) family.</text>
</comment>
<protein>
    <recommendedName>
        <fullName evidence="8">Amino acid permease/ SLC12A domain-containing protein</fullName>
    </recommendedName>
</protein>
<reference evidence="9 11" key="1">
    <citation type="journal article" date="2021" name="G3 (Bethesda)">
        <title>Genomic diversity, chromosomal rearrangements, and interspecies hybridization in the ogataea polymorpha species complex.</title>
        <authorList>
            <person name="Hanson S.J."/>
            <person name="Cinneide E.O."/>
            <person name="Salzberg L.I."/>
            <person name="Wolfe K.H."/>
            <person name="McGowan J."/>
            <person name="Fitzpatrick D.A."/>
            <person name="Matlin K."/>
        </authorList>
    </citation>
    <scope>NUCLEOTIDE SEQUENCE</scope>
    <source>
        <strain evidence="10">81-436-3</strain>
        <strain evidence="9">83-405-1</strain>
    </source>
</reference>
<comment type="subcellular location">
    <subcellularLocation>
        <location evidence="1">Membrane</location>
        <topology evidence="1">Multi-pass membrane protein</topology>
    </subcellularLocation>
</comment>
<evidence type="ECO:0000256" key="7">
    <source>
        <dbReference type="SAM" id="Phobius"/>
    </source>
</evidence>
<feature type="transmembrane region" description="Helical" evidence="7">
    <location>
        <begin position="271"/>
        <end position="292"/>
    </location>
</feature>
<evidence type="ECO:0000313" key="9">
    <source>
        <dbReference type="EMBL" id="KAG7724846.1"/>
    </source>
</evidence>
<feature type="transmembrane region" description="Helical" evidence="7">
    <location>
        <begin position="116"/>
        <end position="139"/>
    </location>
</feature>
<feature type="transmembrane region" description="Helical" evidence="7">
    <location>
        <begin position="411"/>
        <end position="428"/>
    </location>
</feature>
<evidence type="ECO:0000256" key="6">
    <source>
        <dbReference type="ARBA" id="ARBA00023136"/>
    </source>
</evidence>
<name>A0AAN6D202_9ASCO</name>
<dbReference type="Pfam" id="PF00324">
    <property type="entry name" value="AA_permease"/>
    <property type="match status" value="1"/>
</dbReference>
<evidence type="ECO:0000256" key="3">
    <source>
        <dbReference type="ARBA" id="ARBA00022448"/>
    </source>
</evidence>
<keyword evidence="5 7" id="KW-1133">Transmembrane helix</keyword>
<evidence type="ECO:0000256" key="2">
    <source>
        <dbReference type="ARBA" id="ARBA00006983"/>
    </source>
</evidence>
<evidence type="ECO:0000313" key="12">
    <source>
        <dbReference type="Proteomes" id="UP000738402"/>
    </source>
</evidence>
<dbReference type="FunFam" id="1.20.1740.10:FF:000001">
    <property type="entry name" value="Amino acid permease"/>
    <property type="match status" value="1"/>
</dbReference>
<keyword evidence="11" id="KW-1185">Reference proteome</keyword>
<sequence>MAAIEYPHCGAKGSAIATHLKEPETSHLVHQIMQPERSKEVETVDKKTTAVLETISIHDAEEAAGIEIFAEDDTHLHRALKERHIGMITLVGVFGTGLFLSSGGTLAKTGPVGMCLSYLIVGIIVGMNQMALAEVAALAPLTGSTIRHAEIFIDDAAGFALGWLKVWNSILPTALVSSALIMQYWSNLSPGIWITIFMIPICFTNIFSIRIYGEVEFVFALLKISLILILVLAGLVVDLGGVKGQKRLGFHYWKDPGPFASYIKSGSLGQFIGFWAALSSVVYAYGGVQGIALLAGETKNPRTNIPKAAKRILYRVVGLYMIAVFILSLIVPYDDPKIATSDGTAAHSPYVIAFEKAGIKVLPHVVNALTLSSAWSESNLGITQTSRILFSLAAKGQAPKILLKSSKKLKVPYVGVIIGLIFLSLAYMTLDSTAANVFSWFQNITSSVLLLEWIIISINNIRMNRALKVQGYSRDDLPYTNKIAKASAWLSLFGSALLLITGGFTTFIHGHWETSTLFSSYCAPVLFVVFYLGYKFIKKTKHVPLEEICLPELMEDYHSKPEPPSEPLRGWRLLTFLWA</sequence>
<evidence type="ECO:0000313" key="11">
    <source>
        <dbReference type="Proteomes" id="UP000697297"/>
    </source>
</evidence>
<feature type="transmembrane region" description="Helical" evidence="7">
    <location>
        <begin position="217"/>
        <end position="237"/>
    </location>
</feature>